<evidence type="ECO:0000256" key="5">
    <source>
        <dbReference type="SAM" id="MobiDB-lite"/>
    </source>
</evidence>
<dbReference type="InterPro" id="IPR035979">
    <property type="entry name" value="RBD_domain_sf"/>
</dbReference>
<dbReference type="Gene3D" id="3.30.70.330">
    <property type="match status" value="1"/>
</dbReference>
<keyword evidence="8" id="KW-1185">Reference proteome</keyword>
<dbReference type="InterPro" id="IPR012677">
    <property type="entry name" value="Nucleotide-bd_a/b_plait_sf"/>
</dbReference>
<name>A0A5B7DP62_PORTR</name>
<dbReference type="GO" id="GO:0005730">
    <property type="term" value="C:nucleolus"/>
    <property type="evidence" value="ECO:0007669"/>
    <property type="project" value="UniProtKB-SubCell"/>
</dbReference>
<dbReference type="PANTHER" id="PTHR46754">
    <property type="entry name" value="MKI67 FHA DOMAIN-INTERACTING NUCLEOLAR PHOSPHOPROTEIN"/>
    <property type="match status" value="1"/>
</dbReference>
<reference evidence="7 8" key="1">
    <citation type="submission" date="2019-05" db="EMBL/GenBank/DDBJ databases">
        <title>Another draft genome of Portunus trituberculatus and its Hox gene families provides insights of decapod evolution.</title>
        <authorList>
            <person name="Jeong J.-H."/>
            <person name="Song I."/>
            <person name="Kim S."/>
            <person name="Choi T."/>
            <person name="Kim D."/>
            <person name="Ryu S."/>
            <person name="Kim W."/>
        </authorList>
    </citation>
    <scope>NUCLEOTIDE SEQUENCE [LARGE SCALE GENOMIC DNA]</scope>
    <source>
        <tissue evidence="7">Muscle</tissue>
    </source>
</reference>
<keyword evidence="3" id="KW-0539">Nucleus</keyword>
<dbReference type="Pfam" id="PF00076">
    <property type="entry name" value="RRM_1"/>
    <property type="match status" value="1"/>
</dbReference>
<dbReference type="OrthoDB" id="21467at2759"/>
<dbReference type="GO" id="GO:0003723">
    <property type="term" value="F:RNA binding"/>
    <property type="evidence" value="ECO:0007669"/>
    <property type="project" value="UniProtKB-UniRule"/>
</dbReference>
<gene>
    <name evidence="7" type="primary">nifk</name>
    <name evidence="7" type="ORF">E2C01_015849</name>
</gene>
<evidence type="ECO:0000259" key="6">
    <source>
        <dbReference type="PROSITE" id="PS50102"/>
    </source>
</evidence>
<evidence type="ECO:0000256" key="2">
    <source>
        <dbReference type="ARBA" id="ARBA00022884"/>
    </source>
</evidence>
<dbReference type="PROSITE" id="PS50102">
    <property type="entry name" value="RRM"/>
    <property type="match status" value="1"/>
</dbReference>
<feature type="compositionally biased region" description="Basic residues" evidence="5">
    <location>
        <begin position="16"/>
        <end position="35"/>
    </location>
</feature>
<evidence type="ECO:0000313" key="8">
    <source>
        <dbReference type="Proteomes" id="UP000324222"/>
    </source>
</evidence>
<dbReference type="InterPro" id="IPR000504">
    <property type="entry name" value="RRM_dom"/>
</dbReference>
<organism evidence="7 8">
    <name type="scientific">Portunus trituberculatus</name>
    <name type="common">Swimming crab</name>
    <name type="synonym">Neptunus trituberculatus</name>
    <dbReference type="NCBI Taxonomy" id="210409"/>
    <lineage>
        <taxon>Eukaryota</taxon>
        <taxon>Metazoa</taxon>
        <taxon>Ecdysozoa</taxon>
        <taxon>Arthropoda</taxon>
        <taxon>Crustacea</taxon>
        <taxon>Multicrustacea</taxon>
        <taxon>Malacostraca</taxon>
        <taxon>Eumalacostraca</taxon>
        <taxon>Eucarida</taxon>
        <taxon>Decapoda</taxon>
        <taxon>Pleocyemata</taxon>
        <taxon>Brachyura</taxon>
        <taxon>Eubrachyura</taxon>
        <taxon>Portunoidea</taxon>
        <taxon>Portunidae</taxon>
        <taxon>Portuninae</taxon>
        <taxon>Portunus</taxon>
    </lineage>
</organism>
<proteinExistence type="predicted"/>
<dbReference type="CDD" id="cd12307">
    <property type="entry name" value="RRM_NIFK_like"/>
    <property type="match status" value="1"/>
</dbReference>
<protein>
    <submittedName>
        <fullName evidence="7">MKI67 FHA domain-interacting nucleolar phosphoprotein</fullName>
    </submittedName>
</protein>
<dbReference type="SUPFAM" id="SSF54928">
    <property type="entry name" value="RNA-binding domain, RBD"/>
    <property type="match status" value="1"/>
</dbReference>
<feature type="region of interest" description="Disordered" evidence="5">
    <location>
        <begin position="1"/>
        <end position="41"/>
    </location>
</feature>
<accession>A0A5B7DP62</accession>
<evidence type="ECO:0000256" key="1">
    <source>
        <dbReference type="ARBA" id="ARBA00004604"/>
    </source>
</evidence>
<dbReference type="EMBL" id="VSRR010001130">
    <property type="protein sequence ID" value="MPC22824.1"/>
    <property type="molecule type" value="Genomic_DNA"/>
</dbReference>
<dbReference type="SMART" id="SM00360">
    <property type="entry name" value="RRM"/>
    <property type="match status" value="1"/>
</dbReference>
<keyword evidence="2 4" id="KW-0694">RNA-binding</keyword>
<dbReference type="AlphaFoldDB" id="A0A5B7DP62"/>
<evidence type="ECO:0000313" key="7">
    <source>
        <dbReference type="EMBL" id="MPC22824.1"/>
    </source>
</evidence>
<sequence>MAKIKSVKTTKPGPPKAKKTSPLKVKKTVTQKAKKAASPATRKNTAVKFLALKKTADREFRKKTLQKRKFLKEREAQDEGRAVIVLSHTPHGFFEGQIKRYFRQFGVVENVRLVRSKKTGRSCGYAYVEFQHYEVAQIVAKHMDGYLTFGKIMKCKVIPPERATNRLFKFKRIRPDNCPKLENRRKAFRKLNKIRTEKEIKNRIDRLKSSYAMKIEKLQKLGIDIPMQTLLATLPQVTGQKVVD</sequence>
<comment type="caution">
    <text evidence="7">The sequence shown here is derived from an EMBL/GenBank/DDBJ whole genome shotgun (WGS) entry which is preliminary data.</text>
</comment>
<evidence type="ECO:0000256" key="3">
    <source>
        <dbReference type="ARBA" id="ARBA00023242"/>
    </source>
</evidence>
<dbReference type="Proteomes" id="UP000324222">
    <property type="component" value="Unassembled WGS sequence"/>
</dbReference>
<comment type="subcellular location">
    <subcellularLocation>
        <location evidence="1">Nucleus</location>
        <location evidence="1">Nucleolus</location>
    </subcellularLocation>
</comment>
<feature type="domain" description="RRM" evidence="6">
    <location>
        <begin position="82"/>
        <end position="160"/>
    </location>
</feature>
<evidence type="ECO:0000256" key="4">
    <source>
        <dbReference type="PROSITE-ProRule" id="PRU00176"/>
    </source>
</evidence>